<evidence type="ECO:0000259" key="1">
    <source>
        <dbReference type="Pfam" id="PF13369"/>
    </source>
</evidence>
<gene>
    <name evidence="2" type="ORF">AABB24_034530</name>
</gene>
<evidence type="ECO:0000313" key="3">
    <source>
        <dbReference type="Proteomes" id="UP001627284"/>
    </source>
</evidence>
<dbReference type="PANTHER" id="PTHR31350:SF28">
    <property type="entry name" value="PROTEIN SIRB1 N-TERMINAL DOMAIN-CONTAINING PROTEIN"/>
    <property type="match status" value="1"/>
</dbReference>
<dbReference type="InterPro" id="IPR032698">
    <property type="entry name" value="SirB1_N"/>
</dbReference>
<organism evidence="2 3">
    <name type="scientific">Solanum stoloniferum</name>
    <dbReference type="NCBI Taxonomy" id="62892"/>
    <lineage>
        <taxon>Eukaryota</taxon>
        <taxon>Viridiplantae</taxon>
        <taxon>Streptophyta</taxon>
        <taxon>Embryophyta</taxon>
        <taxon>Tracheophyta</taxon>
        <taxon>Spermatophyta</taxon>
        <taxon>Magnoliopsida</taxon>
        <taxon>eudicotyledons</taxon>
        <taxon>Gunneridae</taxon>
        <taxon>Pentapetalae</taxon>
        <taxon>asterids</taxon>
        <taxon>lamiids</taxon>
        <taxon>Solanales</taxon>
        <taxon>Solanaceae</taxon>
        <taxon>Solanoideae</taxon>
        <taxon>Solaneae</taxon>
        <taxon>Solanum</taxon>
    </lineage>
</organism>
<evidence type="ECO:0000313" key="2">
    <source>
        <dbReference type="EMBL" id="KAL3330756.1"/>
    </source>
</evidence>
<dbReference type="EMBL" id="JBJKTR010000020">
    <property type="protein sequence ID" value="KAL3330756.1"/>
    <property type="molecule type" value="Genomic_DNA"/>
</dbReference>
<name>A0ABD2RIR4_9SOLN</name>
<dbReference type="EMBL" id="JBJKTR010000020">
    <property type="protein sequence ID" value="KAL3330752.1"/>
    <property type="molecule type" value="Genomic_DNA"/>
</dbReference>
<dbReference type="Proteomes" id="UP001627284">
    <property type="component" value="Unassembled WGS sequence"/>
</dbReference>
<protein>
    <recommendedName>
        <fullName evidence="1">Protein SirB1 N-terminal domain-containing protein</fullName>
    </recommendedName>
</protein>
<sequence length="390" mass="42976">MLCASLPGLSHQQMLVGGAVKELSAAMASLNVYSRCGFDGRVGCWIGNEKGRRNKLAAASTMAPKKRRLSISSLASSALAETPYTSRAKFYQEVLNDAREKFTQEISFQSKDKDISLAKALLYVASEDEAFMAFNREMDAHSLQSERRSASLASHATDWTCVEAMPLAGKNMNEWMVELDVIAREVEAELVSREIGCDLVEVLDAVNMVLFKSRGFKRSPVLVDSKCAYLHSVLSSGYCSAILLSVIYIEVCRRLNLTIVGSRVGEDFLIWPQTGNPEELFKVISGHSLFGIVNGKCVDDPRAKASDINSNSLPGLELATNRDIIGIALANLMRLHWKRASRANHGLMLTSPLRSVDHADDKSSKTNCLNVPLLRPQDLRFKMLNCNLLA</sequence>
<accession>A0ABD2RIR4</accession>
<feature type="domain" description="Protein SirB1 N-terminal" evidence="1">
    <location>
        <begin position="176"/>
        <end position="326"/>
    </location>
</feature>
<proteinExistence type="predicted"/>
<dbReference type="AlphaFoldDB" id="A0ABD2RIR4"/>
<keyword evidence="3" id="KW-1185">Reference proteome</keyword>
<dbReference type="PANTHER" id="PTHR31350">
    <property type="entry name" value="SI:DKEY-261L7.2"/>
    <property type="match status" value="1"/>
</dbReference>
<comment type="caution">
    <text evidence="2">The sequence shown here is derived from an EMBL/GenBank/DDBJ whole genome shotgun (WGS) entry which is preliminary data.</text>
</comment>
<dbReference type="Pfam" id="PF13369">
    <property type="entry name" value="Transglut_core2"/>
    <property type="match status" value="1"/>
</dbReference>
<reference evidence="2 3" key="1">
    <citation type="submission" date="2024-05" db="EMBL/GenBank/DDBJ databases">
        <title>De novo assembly of an allotetraploid wild potato.</title>
        <authorList>
            <person name="Hosaka A.J."/>
        </authorList>
    </citation>
    <scope>NUCLEOTIDE SEQUENCE [LARGE SCALE GENOMIC DNA]</scope>
    <source>
        <tissue evidence="2">Young leaves</tissue>
    </source>
</reference>